<dbReference type="Gene3D" id="1.10.10.10">
    <property type="entry name" value="Winged helix-like DNA-binding domain superfamily/Winged helix DNA-binding domain"/>
    <property type="match status" value="1"/>
</dbReference>
<dbReference type="EMBL" id="VSSQ01011868">
    <property type="protein sequence ID" value="MPM47899.1"/>
    <property type="molecule type" value="Genomic_DNA"/>
</dbReference>
<dbReference type="AlphaFoldDB" id="A0A645A3Y2"/>
<dbReference type="Gene3D" id="3.40.50.2300">
    <property type="match status" value="1"/>
</dbReference>
<dbReference type="InterPro" id="IPR016032">
    <property type="entry name" value="Sig_transdc_resp-reg_C-effctor"/>
</dbReference>
<name>A0A645A3Y2_9ZZZZ</name>
<evidence type="ECO:0000313" key="6">
    <source>
        <dbReference type="EMBL" id="MPM47899.1"/>
    </source>
</evidence>
<dbReference type="GO" id="GO:0032993">
    <property type="term" value="C:protein-DNA complex"/>
    <property type="evidence" value="ECO:0007669"/>
    <property type="project" value="TreeGrafter"/>
</dbReference>
<dbReference type="GO" id="GO:0005829">
    <property type="term" value="C:cytosol"/>
    <property type="evidence" value="ECO:0007669"/>
    <property type="project" value="TreeGrafter"/>
</dbReference>
<dbReference type="SUPFAM" id="SSF52172">
    <property type="entry name" value="CheY-like"/>
    <property type="match status" value="1"/>
</dbReference>
<evidence type="ECO:0000256" key="1">
    <source>
        <dbReference type="ARBA" id="ARBA00022553"/>
    </source>
</evidence>
<dbReference type="InterPro" id="IPR036388">
    <property type="entry name" value="WH-like_DNA-bd_sf"/>
</dbReference>
<evidence type="ECO:0000259" key="4">
    <source>
        <dbReference type="PROSITE" id="PS50110"/>
    </source>
</evidence>
<evidence type="ECO:0000256" key="2">
    <source>
        <dbReference type="ARBA" id="ARBA00023012"/>
    </source>
</evidence>
<organism evidence="6">
    <name type="scientific">bioreactor metagenome</name>
    <dbReference type="NCBI Taxonomy" id="1076179"/>
    <lineage>
        <taxon>unclassified sequences</taxon>
        <taxon>metagenomes</taxon>
        <taxon>ecological metagenomes</taxon>
    </lineage>
</organism>
<dbReference type="GO" id="GO:0000156">
    <property type="term" value="F:phosphorelay response regulator activity"/>
    <property type="evidence" value="ECO:0007669"/>
    <property type="project" value="TreeGrafter"/>
</dbReference>
<evidence type="ECO:0000256" key="3">
    <source>
        <dbReference type="ARBA" id="ARBA00023125"/>
    </source>
</evidence>
<dbReference type="InterPro" id="IPR039420">
    <property type="entry name" value="WalR-like"/>
</dbReference>
<dbReference type="GO" id="GO:0000976">
    <property type="term" value="F:transcription cis-regulatory region binding"/>
    <property type="evidence" value="ECO:0007669"/>
    <property type="project" value="TreeGrafter"/>
</dbReference>
<dbReference type="SUPFAM" id="SSF46894">
    <property type="entry name" value="C-terminal effector domain of the bipartite response regulators"/>
    <property type="match status" value="1"/>
</dbReference>
<dbReference type="PANTHER" id="PTHR48111:SF40">
    <property type="entry name" value="PHOSPHATE REGULON TRANSCRIPTIONAL REGULATORY PROTEIN PHOB"/>
    <property type="match status" value="1"/>
</dbReference>
<dbReference type="SMART" id="SM00862">
    <property type="entry name" value="Trans_reg_C"/>
    <property type="match status" value="1"/>
</dbReference>
<dbReference type="Pfam" id="PF00072">
    <property type="entry name" value="Response_reg"/>
    <property type="match status" value="1"/>
</dbReference>
<dbReference type="InterPro" id="IPR011006">
    <property type="entry name" value="CheY-like_superfamily"/>
</dbReference>
<keyword evidence="1" id="KW-0597">Phosphoprotein</keyword>
<dbReference type="Pfam" id="PF00486">
    <property type="entry name" value="Trans_reg_C"/>
    <property type="match status" value="1"/>
</dbReference>
<keyword evidence="3" id="KW-0238">DNA-binding</keyword>
<feature type="domain" description="OmpR/PhoB-type" evidence="5">
    <location>
        <begin position="133"/>
        <end position="230"/>
    </location>
</feature>
<dbReference type="CDD" id="cd00383">
    <property type="entry name" value="trans_reg_C"/>
    <property type="match status" value="1"/>
</dbReference>
<dbReference type="GO" id="GO:0006355">
    <property type="term" value="P:regulation of DNA-templated transcription"/>
    <property type="evidence" value="ECO:0007669"/>
    <property type="project" value="InterPro"/>
</dbReference>
<evidence type="ECO:0000259" key="5">
    <source>
        <dbReference type="PROSITE" id="PS51755"/>
    </source>
</evidence>
<feature type="domain" description="Response regulatory" evidence="4">
    <location>
        <begin position="3"/>
        <end position="118"/>
    </location>
</feature>
<dbReference type="SMART" id="SM00448">
    <property type="entry name" value="REC"/>
    <property type="match status" value="1"/>
</dbReference>
<protein>
    <submittedName>
        <fullName evidence="6">Sensory transduction protein regX3</fullName>
    </submittedName>
</protein>
<dbReference type="InterPro" id="IPR001789">
    <property type="entry name" value="Sig_transdc_resp-reg_receiver"/>
</dbReference>
<dbReference type="PROSITE" id="PS50110">
    <property type="entry name" value="RESPONSE_REGULATORY"/>
    <property type="match status" value="1"/>
</dbReference>
<sequence>MTKILLIEDDEACSYAIQGGLELLDVYEVAVARNGKEGLNIFDRLLPDVIVTDIEMPEMDGYELVKQVRAKDKSVIIIMESGRTMPHDVLKGYKLGVDDYIKKPFIAEELHAHIQAILKRTEKPNSKNIVDSNNFLYIGRYKFDYCEETLELRMQKQKLTKREAGILKLLYENINTIVPREKILTDFWGSSDYFHSRSLDVFVAKLRKYLSHDPTIKIITIKGHGIKLEV</sequence>
<keyword evidence="2" id="KW-0902">Two-component regulatory system</keyword>
<dbReference type="PANTHER" id="PTHR48111">
    <property type="entry name" value="REGULATOR OF RPOS"/>
    <property type="match status" value="1"/>
</dbReference>
<reference evidence="6" key="1">
    <citation type="submission" date="2019-08" db="EMBL/GenBank/DDBJ databases">
        <authorList>
            <person name="Kucharzyk K."/>
            <person name="Murdoch R.W."/>
            <person name="Higgins S."/>
            <person name="Loffler F."/>
        </authorList>
    </citation>
    <scope>NUCLEOTIDE SEQUENCE</scope>
</reference>
<proteinExistence type="predicted"/>
<gene>
    <name evidence="6" type="primary">regX3_27</name>
    <name evidence="6" type="ORF">SDC9_94620</name>
</gene>
<dbReference type="PROSITE" id="PS51755">
    <property type="entry name" value="OMPR_PHOB"/>
    <property type="match status" value="1"/>
</dbReference>
<comment type="caution">
    <text evidence="6">The sequence shown here is derived from an EMBL/GenBank/DDBJ whole genome shotgun (WGS) entry which is preliminary data.</text>
</comment>
<accession>A0A645A3Y2</accession>
<dbReference type="InterPro" id="IPR001867">
    <property type="entry name" value="OmpR/PhoB-type_DNA-bd"/>
</dbReference>